<sequence length="97" mass="11057">METVAKTKQKIQLVDGVFSPSEASDVILSLINEKINFHKLQRLSWCEGSATADTKYPDDRIKELEKEKEIVKEFISAVRHEGKKLKIDGILNITLEE</sequence>
<dbReference type="Proteomes" id="UP000509302">
    <property type="component" value="Chromosome"/>
</dbReference>
<organism evidence="1 2">
    <name type="scientific">Costertonia aggregata</name>
    <dbReference type="NCBI Taxonomy" id="343403"/>
    <lineage>
        <taxon>Bacteria</taxon>
        <taxon>Pseudomonadati</taxon>
        <taxon>Bacteroidota</taxon>
        <taxon>Flavobacteriia</taxon>
        <taxon>Flavobacteriales</taxon>
        <taxon>Flavobacteriaceae</taxon>
        <taxon>Costertonia</taxon>
    </lineage>
</organism>
<evidence type="ECO:0000313" key="2">
    <source>
        <dbReference type="Proteomes" id="UP000509302"/>
    </source>
</evidence>
<dbReference type="EMBL" id="CP058595">
    <property type="protein sequence ID" value="QLG45656.1"/>
    <property type="molecule type" value="Genomic_DNA"/>
</dbReference>
<protein>
    <submittedName>
        <fullName evidence="1">Uncharacterized protein</fullName>
    </submittedName>
</protein>
<gene>
    <name evidence="1" type="ORF">HYG79_09960</name>
</gene>
<dbReference type="RefSeq" id="WP_179241943.1">
    <property type="nucleotide sequence ID" value="NZ_CP058595.1"/>
</dbReference>
<accession>A0A7H9AQF0</accession>
<dbReference type="AlphaFoldDB" id="A0A7H9AQF0"/>
<name>A0A7H9AQF0_9FLAO</name>
<proteinExistence type="predicted"/>
<dbReference type="KEGG" id="cagg:HYG79_09960"/>
<evidence type="ECO:0000313" key="1">
    <source>
        <dbReference type="EMBL" id="QLG45656.1"/>
    </source>
</evidence>
<reference evidence="1 2" key="1">
    <citation type="journal article" date="2006" name="Int. J. Syst. Evol. Microbiol.">
        <title>Costertonia aggregata gen. nov., sp. nov., a mesophilic marine bacterium of the family Flavobacteriaceae, isolated from a mature biofilm.</title>
        <authorList>
            <person name="Kwon K.K."/>
            <person name="Lee Y.K."/>
            <person name="Lee H.K."/>
        </authorList>
    </citation>
    <scope>NUCLEOTIDE SEQUENCE [LARGE SCALE GENOMIC DNA]</scope>
    <source>
        <strain evidence="1 2">KCCM 42265</strain>
    </source>
</reference>
<keyword evidence="2" id="KW-1185">Reference proteome</keyword>